<name>A0A0A0BEM9_9GAMM</name>
<protein>
    <submittedName>
        <fullName evidence="1">Uncharacterized protein</fullName>
    </submittedName>
</protein>
<dbReference type="SUPFAM" id="SSF52540">
    <property type="entry name" value="P-loop containing nucleoside triphosphate hydrolases"/>
    <property type="match status" value="1"/>
</dbReference>
<organism evidence="1 2">
    <name type="scientific">Methylophaga thiooxydans</name>
    <dbReference type="NCBI Taxonomy" id="392484"/>
    <lineage>
        <taxon>Bacteria</taxon>
        <taxon>Pseudomonadati</taxon>
        <taxon>Pseudomonadota</taxon>
        <taxon>Gammaproteobacteria</taxon>
        <taxon>Thiotrichales</taxon>
        <taxon>Piscirickettsiaceae</taxon>
        <taxon>Methylophaga</taxon>
    </lineage>
</organism>
<dbReference type="AlphaFoldDB" id="A0A0A0BEM9"/>
<dbReference type="InterPro" id="IPR059206">
    <property type="entry name" value="Sll1717-like"/>
</dbReference>
<reference evidence="1 2" key="1">
    <citation type="submission" date="2014-09" db="EMBL/GenBank/DDBJ databases">
        <authorList>
            <person name="Grob C."/>
            <person name="Taubert M."/>
            <person name="Howat A.M."/>
            <person name="Burns O.J."/>
            <person name="Dixon J.L."/>
            <person name="Chen Y."/>
            <person name="Murrell J.C."/>
        </authorList>
    </citation>
    <scope>NUCLEOTIDE SEQUENCE [LARGE SCALE GENOMIC DNA]</scope>
    <source>
        <strain evidence="1">L4</strain>
    </source>
</reference>
<gene>
    <name evidence="1" type="ORF">LP43_2174</name>
</gene>
<accession>A0A0A0BEM9</accession>
<sequence length="550" mass="64257">MEAQNVLKDPFPTSELTTLDFGSLDGRRDSLLEDSFVFTNSVKQFLQDRHSIIVGEMGAGKSALFELLKNNSDRLPTFKNKLVIPIHEAISFQLLRKFVEEEFSGHDKKLIYKIIWKFQILDRVCEEVSNLPDFPSSSEEREIKHFLETIKSREIDESVLGKFMGLLKKAQVRLKTEITGAPISLEMGLNDSPSKNELNLDRVYKCVEKISQRRASFNPLVIIDRIDTFVAGENYDTQRAFINALLEVDDDLHTSHPVIGRKIFLRSDLFARLDYESLGYDKVNDNTLRVEWSEAELVWFIANRIMSAFKEVNLLNEAEVMLSSDLSEYHLSGFKILRLLPFIPRWVKKKCFNFALINQERNQSLTDRLNKSIITKVFPHKVIHKDQTSEEVEIDLFRFINTHFRDGHGKVLPRHLLTFLKQVANTSSKYYRNNPDQDVHAEEINGSWEWQLFKKRCIYEAYCDSKKEYIRNISRVENKWNNYFSVFIGKRGNKKTIDFNWVKTIVALDDQEVTDFLAYLNHIGFLYVSDAHPDPKRRKYKIPIIYMPSL</sequence>
<dbReference type="NCBIfam" id="NF047389">
    <property type="entry name" value="ATPase_Sll1717"/>
    <property type="match status" value="1"/>
</dbReference>
<dbReference type="Proteomes" id="UP000029999">
    <property type="component" value="Unassembled WGS sequence"/>
</dbReference>
<proteinExistence type="predicted"/>
<dbReference type="STRING" id="392484.LP43_2174"/>
<dbReference type="InterPro" id="IPR027417">
    <property type="entry name" value="P-loop_NTPase"/>
</dbReference>
<evidence type="ECO:0000313" key="1">
    <source>
        <dbReference type="EMBL" id="KGM06300.1"/>
    </source>
</evidence>
<dbReference type="EMBL" id="JRQD01000005">
    <property type="protein sequence ID" value="KGM06300.1"/>
    <property type="molecule type" value="Genomic_DNA"/>
</dbReference>
<dbReference type="RefSeq" id="WP_036315095.1">
    <property type="nucleotide sequence ID" value="NZ_JRQD01000005.1"/>
</dbReference>
<evidence type="ECO:0000313" key="2">
    <source>
        <dbReference type="Proteomes" id="UP000029999"/>
    </source>
</evidence>
<comment type="caution">
    <text evidence="1">The sequence shown here is derived from an EMBL/GenBank/DDBJ whole genome shotgun (WGS) entry which is preliminary data.</text>
</comment>